<evidence type="ECO:0000313" key="1">
    <source>
        <dbReference type="Proteomes" id="UP000095280"/>
    </source>
</evidence>
<dbReference type="AlphaFoldDB" id="A0A1I8F6B3"/>
<proteinExistence type="predicted"/>
<dbReference type="Proteomes" id="UP000095280">
    <property type="component" value="Unplaced"/>
</dbReference>
<reference evidence="2" key="1">
    <citation type="submission" date="2016-11" db="UniProtKB">
        <authorList>
            <consortium name="WormBaseParasite"/>
        </authorList>
    </citation>
    <scope>IDENTIFICATION</scope>
</reference>
<evidence type="ECO:0000313" key="2">
    <source>
        <dbReference type="WBParaSite" id="maker-unitig_22298-snap-gene-0.4-mRNA-1"/>
    </source>
</evidence>
<protein>
    <submittedName>
        <fullName evidence="2">Serine/threonine protein kinase</fullName>
    </submittedName>
</protein>
<sequence length="203" mass="22482">EALRLMLNEFDKLRGTQGYGGIYVAIGYALAHLASSSKRQGAIINRYVESAWTRGEDLRRPFRQRLAPFRSLELVDAVVGMRMYALNAQYLAKKILEAPRAAWLRAIFNALQLAISGPTRESFINQNARELKVKWRSHIREGILEIGSTPRLEGKPDVQGFTLTDELLPQTADWRHCVGSAVLALEASARAAPDAGEGGHGLL</sequence>
<name>A0A1I8F6B3_9PLAT</name>
<dbReference type="WBParaSite" id="maker-unitig_22298-snap-gene-0.4-mRNA-1">
    <property type="protein sequence ID" value="maker-unitig_22298-snap-gene-0.4-mRNA-1"/>
    <property type="gene ID" value="maker-unitig_22298-snap-gene-0.4"/>
</dbReference>
<accession>A0A1I8F6B3</accession>
<keyword evidence="1" id="KW-1185">Reference proteome</keyword>
<organism evidence="1 2">
    <name type="scientific">Macrostomum lignano</name>
    <dbReference type="NCBI Taxonomy" id="282301"/>
    <lineage>
        <taxon>Eukaryota</taxon>
        <taxon>Metazoa</taxon>
        <taxon>Spiralia</taxon>
        <taxon>Lophotrochozoa</taxon>
        <taxon>Platyhelminthes</taxon>
        <taxon>Rhabditophora</taxon>
        <taxon>Macrostomorpha</taxon>
        <taxon>Macrostomida</taxon>
        <taxon>Macrostomidae</taxon>
        <taxon>Macrostomum</taxon>
    </lineage>
</organism>